<comment type="caution">
    <text evidence="20">Lacks conserved residue(s) required for the propagation of feature annotation.</text>
</comment>
<keyword evidence="8 20" id="KW-0812">Transmembrane</keyword>
<dbReference type="Gene3D" id="2.70.150.10">
    <property type="entry name" value="Calcium-transporting ATPase, cytoplasmic transduction domain A"/>
    <property type="match status" value="1"/>
</dbReference>
<dbReference type="SFLD" id="SFLDG00002">
    <property type="entry name" value="C1.7:_P-type_atpase_like"/>
    <property type="match status" value="1"/>
</dbReference>
<comment type="caution">
    <text evidence="22">The sequence shown here is derived from an EMBL/GenBank/DDBJ whole genome shotgun (WGS) entry which is preliminary data.</text>
</comment>
<evidence type="ECO:0000256" key="10">
    <source>
        <dbReference type="ARBA" id="ARBA00022840"/>
    </source>
</evidence>
<dbReference type="InterPro" id="IPR004014">
    <property type="entry name" value="ATPase_P-typ_cation-transptr_N"/>
</dbReference>
<keyword evidence="14" id="KW-0915">Sodium</keyword>
<evidence type="ECO:0000256" key="2">
    <source>
        <dbReference type="ARBA" id="ARBA00006934"/>
    </source>
</evidence>
<dbReference type="InterPro" id="IPR001757">
    <property type="entry name" value="P_typ_ATPase"/>
</dbReference>
<keyword evidence="10 20" id="KW-0067">ATP-binding</keyword>
<evidence type="ECO:0000256" key="9">
    <source>
        <dbReference type="ARBA" id="ARBA00022741"/>
    </source>
</evidence>
<dbReference type="GO" id="GO:0005886">
    <property type="term" value="C:plasma membrane"/>
    <property type="evidence" value="ECO:0007669"/>
    <property type="project" value="UniProtKB-SubCell"/>
</dbReference>
<dbReference type="SUPFAM" id="SSF81665">
    <property type="entry name" value="Calcium ATPase, transmembrane domain M"/>
    <property type="match status" value="1"/>
</dbReference>
<evidence type="ECO:0000256" key="19">
    <source>
        <dbReference type="ARBA" id="ARBA00038795"/>
    </source>
</evidence>
<comment type="similarity">
    <text evidence="2 20">Belongs to the cation transport ATPase (P-type) (TC 3.A.3) family. Type IIC subfamily.</text>
</comment>
<dbReference type="PROSITE" id="PS00154">
    <property type="entry name" value="ATPASE_E1_E2"/>
    <property type="match status" value="1"/>
</dbReference>
<dbReference type="SFLD" id="SFLDF00027">
    <property type="entry name" value="p-type_atpase"/>
    <property type="match status" value="1"/>
</dbReference>
<comment type="subcellular location">
    <subcellularLocation>
        <location evidence="1 20">Cell membrane</location>
        <topology evidence="1 20">Multi-pass membrane protein</topology>
    </subcellularLocation>
</comment>
<dbReference type="SUPFAM" id="SSF81660">
    <property type="entry name" value="Metal cation-transporting ATPase, ATP-binding domain N"/>
    <property type="match status" value="1"/>
</dbReference>
<keyword evidence="7" id="KW-0740">Sodium/potassium transport</keyword>
<name>A0A4C1YK32_EUMVA</name>
<dbReference type="InterPro" id="IPR059000">
    <property type="entry name" value="ATPase_P-type_domA"/>
</dbReference>
<dbReference type="InterPro" id="IPR036412">
    <property type="entry name" value="HAD-like_sf"/>
</dbReference>
<accession>A0A4C1YK32</accession>
<dbReference type="Proteomes" id="UP000299102">
    <property type="component" value="Unassembled WGS sequence"/>
</dbReference>
<dbReference type="GO" id="GO:1902600">
    <property type="term" value="P:proton transmembrane transport"/>
    <property type="evidence" value="ECO:0007669"/>
    <property type="project" value="TreeGrafter"/>
</dbReference>
<evidence type="ECO:0000313" key="22">
    <source>
        <dbReference type="EMBL" id="GBP75192.1"/>
    </source>
</evidence>
<dbReference type="Pfam" id="PF00689">
    <property type="entry name" value="Cation_ATPase_C"/>
    <property type="match status" value="1"/>
</dbReference>
<dbReference type="SUPFAM" id="SSF56784">
    <property type="entry name" value="HAD-like"/>
    <property type="match status" value="1"/>
</dbReference>
<dbReference type="SFLD" id="SFLDS00003">
    <property type="entry name" value="Haloacid_Dehalogenase"/>
    <property type="match status" value="1"/>
</dbReference>
<dbReference type="Gene3D" id="3.40.1110.10">
    <property type="entry name" value="Calcium-transporting ATPase, cytoplasmic domain N"/>
    <property type="match status" value="1"/>
</dbReference>
<evidence type="ECO:0000313" key="23">
    <source>
        <dbReference type="Proteomes" id="UP000299102"/>
    </source>
</evidence>
<evidence type="ECO:0000256" key="14">
    <source>
        <dbReference type="ARBA" id="ARBA00023053"/>
    </source>
</evidence>
<protein>
    <recommendedName>
        <fullName evidence="20">Sodium/potassium-transporting ATPase subunit alpha</fullName>
    </recommendedName>
</protein>
<dbReference type="STRING" id="151549.A0A4C1YK32"/>
<dbReference type="InterPro" id="IPR050510">
    <property type="entry name" value="Cation_transp_ATPase_P-type"/>
</dbReference>
<keyword evidence="17" id="KW-0739">Sodium transport</keyword>
<dbReference type="GO" id="GO:0005391">
    <property type="term" value="F:P-type sodium:potassium-exchanging transporter activity"/>
    <property type="evidence" value="ECO:0007669"/>
    <property type="project" value="TreeGrafter"/>
</dbReference>
<dbReference type="FunFam" id="3.40.50.1000:FF:000083">
    <property type="entry name" value="Sodium/potassium-transporting ATPase subunit alpha"/>
    <property type="match status" value="1"/>
</dbReference>
<dbReference type="PRINTS" id="PR00119">
    <property type="entry name" value="CATATPASE"/>
</dbReference>
<feature type="transmembrane region" description="Helical" evidence="20">
    <location>
        <begin position="788"/>
        <end position="810"/>
    </location>
</feature>
<keyword evidence="23" id="KW-1185">Reference proteome</keyword>
<evidence type="ECO:0000259" key="21">
    <source>
        <dbReference type="SMART" id="SM00831"/>
    </source>
</evidence>
<evidence type="ECO:0000256" key="18">
    <source>
        <dbReference type="ARBA" id="ARBA00037422"/>
    </source>
</evidence>
<dbReference type="Pfam" id="PF00122">
    <property type="entry name" value="E1-E2_ATPase"/>
    <property type="match status" value="1"/>
</dbReference>
<evidence type="ECO:0000256" key="17">
    <source>
        <dbReference type="ARBA" id="ARBA00023201"/>
    </source>
</evidence>
<evidence type="ECO:0000256" key="15">
    <source>
        <dbReference type="ARBA" id="ARBA00023065"/>
    </source>
</evidence>
<comment type="function">
    <text evidence="18">This is the catalytic component of the active enzyme, which catalyzes the hydrolysis of ATP coupled with the exchange of sodium and potassium ions across the plasma membrane. This action creates the electrochemical gradient of sodium and potassium ions, providing the energy for active transport of various nutrients.</text>
</comment>
<dbReference type="FunFam" id="1.20.1110.10:FF:000095">
    <property type="entry name" value="Sodium/potassium-transporting ATPase subunit alpha-1"/>
    <property type="match status" value="1"/>
</dbReference>
<dbReference type="InterPro" id="IPR008250">
    <property type="entry name" value="ATPase_P-typ_transduc_dom_A_sf"/>
</dbReference>
<dbReference type="PANTHER" id="PTHR43294:SF13">
    <property type="entry name" value="SODIUM_POTASSIUM-TRANSPORTING ATPASE SUBUNIT ALPHA"/>
    <property type="match status" value="1"/>
</dbReference>
<evidence type="ECO:0000256" key="11">
    <source>
        <dbReference type="ARBA" id="ARBA00022958"/>
    </source>
</evidence>
<keyword evidence="20" id="KW-0479">Metal-binding</keyword>
<dbReference type="PANTHER" id="PTHR43294">
    <property type="entry name" value="SODIUM/POTASSIUM-TRANSPORTING ATPASE SUBUNIT ALPHA"/>
    <property type="match status" value="1"/>
</dbReference>
<evidence type="ECO:0000256" key="3">
    <source>
        <dbReference type="ARBA" id="ARBA00022448"/>
    </source>
</evidence>
<keyword evidence="12" id="KW-1278">Translocase</keyword>
<dbReference type="SMART" id="SM00831">
    <property type="entry name" value="Cation_ATPase_N"/>
    <property type="match status" value="1"/>
</dbReference>
<dbReference type="NCBIfam" id="TIGR01106">
    <property type="entry name" value="ATPase-IIC_X-K"/>
    <property type="match status" value="1"/>
</dbReference>
<dbReference type="GO" id="GO:0005524">
    <property type="term" value="F:ATP binding"/>
    <property type="evidence" value="ECO:0007669"/>
    <property type="project" value="UniProtKB-KW"/>
</dbReference>
<evidence type="ECO:0000256" key="8">
    <source>
        <dbReference type="ARBA" id="ARBA00022692"/>
    </source>
</evidence>
<keyword evidence="6" id="KW-0597">Phosphoprotein</keyword>
<dbReference type="EMBL" id="BGZK01001239">
    <property type="protein sequence ID" value="GBP75192.1"/>
    <property type="molecule type" value="Genomic_DNA"/>
</dbReference>
<organism evidence="22 23">
    <name type="scientific">Eumeta variegata</name>
    <name type="common">Bagworm moth</name>
    <name type="synonym">Eumeta japonica</name>
    <dbReference type="NCBI Taxonomy" id="151549"/>
    <lineage>
        <taxon>Eukaryota</taxon>
        <taxon>Metazoa</taxon>
        <taxon>Ecdysozoa</taxon>
        <taxon>Arthropoda</taxon>
        <taxon>Hexapoda</taxon>
        <taxon>Insecta</taxon>
        <taxon>Pterygota</taxon>
        <taxon>Neoptera</taxon>
        <taxon>Endopterygota</taxon>
        <taxon>Lepidoptera</taxon>
        <taxon>Glossata</taxon>
        <taxon>Ditrysia</taxon>
        <taxon>Tineoidea</taxon>
        <taxon>Psychidae</taxon>
        <taxon>Oiketicinae</taxon>
        <taxon>Eumeta</taxon>
    </lineage>
</organism>
<dbReference type="GO" id="GO:1990573">
    <property type="term" value="P:potassium ion import across plasma membrane"/>
    <property type="evidence" value="ECO:0007669"/>
    <property type="project" value="TreeGrafter"/>
</dbReference>
<feature type="transmembrane region" description="Helical" evidence="20">
    <location>
        <begin position="97"/>
        <end position="117"/>
    </location>
</feature>
<dbReference type="GO" id="GO:0036376">
    <property type="term" value="P:sodium ion export across plasma membrane"/>
    <property type="evidence" value="ECO:0007669"/>
    <property type="project" value="TreeGrafter"/>
</dbReference>
<evidence type="ECO:0000256" key="12">
    <source>
        <dbReference type="ARBA" id="ARBA00022967"/>
    </source>
</evidence>
<evidence type="ECO:0000256" key="13">
    <source>
        <dbReference type="ARBA" id="ARBA00022989"/>
    </source>
</evidence>
<evidence type="ECO:0000256" key="16">
    <source>
        <dbReference type="ARBA" id="ARBA00023136"/>
    </source>
</evidence>
<dbReference type="InterPro" id="IPR023214">
    <property type="entry name" value="HAD_sf"/>
</dbReference>
<dbReference type="GO" id="GO:0030007">
    <property type="term" value="P:intracellular potassium ion homeostasis"/>
    <property type="evidence" value="ECO:0007669"/>
    <property type="project" value="TreeGrafter"/>
</dbReference>
<feature type="transmembrane region" description="Helical" evidence="20">
    <location>
        <begin position="298"/>
        <end position="320"/>
    </location>
</feature>
<dbReference type="InterPro" id="IPR044492">
    <property type="entry name" value="P_typ_ATPase_HD_dom"/>
</dbReference>
<feature type="transmembrane region" description="Helical" evidence="20">
    <location>
        <begin position="332"/>
        <end position="353"/>
    </location>
</feature>
<feature type="transmembrane region" description="Helical" evidence="20">
    <location>
        <begin position="137"/>
        <end position="156"/>
    </location>
</feature>
<keyword evidence="13 20" id="KW-1133">Transmembrane helix</keyword>
<feature type="domain" description="Cation-transporting P-type ATPase N-terminal" evidence="21">
    <location>
        <begin position="43"/>
        <end position="117"/>
    </location>
</feature>
<keyword evidence="11 20" id="KW-0630">Potassium</keyword>
<dbReference type="GO" id="GO:0016887">
    <property type="term" value="F:ATP hydrolysis activity"/>
    <property type="evidence" value="ECO:0007669"/>
    <property type="project" value="InterPro"/>
</dbReference>
<evidence type="ECO:0000256" key="1">
    <source>
        <dbReference type="ARBA" id="ARBA00004651"/>
    </source>
</evidence>
<proteinExistence type="inferred from homology"/>
<evidence type="ECO:0000256" key="20">
    <source>
        <dbReference type="RuleBase" id="RU362084"/>
    </source>
</evidence>
<feature type="transmembrane region" description="Helical" evidence="20">
    <location>
        <begin position="845"/>
        <end position="869"/>
    </location>
</feature>
<keyword evidence="15 20" id="KW-0406">Ion transport</keyword>
<comment type="subunit">
    <text evidence="19">The sodium/potassium-transporting ATPase is composed of a catalytic alpha subunit, an auxiliary non-catalytic beta subunit and an additional regulatory subunit.</text>
</comment>
<gene>
    <name evidence="22" type="ORF">EVAR_88797_1</name>
</gene>
<feature type="transmembrane region" description="Helical" evidence="20">
    <location>
        <begin position="950"/>
        <end position="970"/>
    </location>
</feature>
<dbReference type="OrthoDB" id="3352408at2759"/>
<dbReference type="InterPro" id="IPR006068">
    <property type="entry name" value="ATPase_P-typ_cation-transptr_C"/>
</dbReference>
<dbReference type="InterPro" id="IPR023298">
    <property type="entry name" value="ATPase_P-typ_TM_dom_sf"/>
</dbReference>
<dbReference type="InterPro" id="IPR023299">
    <property type="entry name" value="ATPase_P-typ_cyto_dom_N"/>
</dbReference>
<keyword evidence="9 20" id="KW-0547">Nucleotide-binding</keyword>
<dbReference type="PRINTS" id="PR00121">
    <property type="entry name" value="NAKATPASE"/>
</dbReference>
<dbReference type="GO" id="GO:0046872">
    <property type="term" value="F:metal ion binding"/>
    <property type="evidence" value="ECO:0007669"/>
    <property type="project" value="UniProtKB-KW"/>
</dbReference>
<keyword evidence="16 20" id="KW-0472">Membrane</keyword>
<dbReference type="InterPro" id="IPR005775">
    <property type="entry name" value="P-type_ATPase_IIC"/>
</dbReference>
<evidence type="ECO:0000256" key="4">
    <source>
        <dbReference type="ARBA" id="ARBA00022475"/>
    </source>
</evidence>
<dbReference type="NCBIfam" id="TIGR01494">
    <property type="entry name" value="ATPase_P-type"/>
    <property type="match status" value="2"/>
</dbReference>
<dbReference type="InterPro" id="IPR018303">
    <property type="entry name" value="ATPase_P-typ_P_site"/>
</dbReference>
<dbReference type="GO" id="GO:0006883">
    <property type="term" value="P:intracellular sodium ion homeostasis"/>
    <property type="evidence" value="ECO:0007669"/>
    <property type="project" value="TreeGrafter"/>
</dbReference>
<evidence type="ECO:0000256" key="5">
    <source>
        <dbReference type="ARBA" id="ARBA00022538"/>
    </source>
</evidence>
<keyword evidence="4" id="KW-1003">Cell membrane</keyword>
<evidence type="ECO:0000256" key="7">
    <source>
        <dbReference type="ARBA" id="ARBA00022607"/>
    </source>
</evidence>
<dbReference type="Gene3D" id="1.20.1110.10">
    <property type="entry name" value="Calcium-transporting ATPase, transmembrane domain"/>
    <property type="match status" value="1"/>
</dbReference>
<dbReference type="AlphaFoldDB" id="A0A4C1YK32"/>
<keyword evidence="3 20" id="KW-0813">Transport</keyword>
<dbReference type="Gene3D" id="3.40.50.1000">
    <property type="entry name" value="HAD superfamily/HAD-like"/>
    <property type="match status" value="1"/>
</dbReference>
<dbReference type="Pfam" id="PF00690">
    <property type="entry name" value="Cation_ATPase_N"/>
    <property type="match status" value="1"/>
</dbReference>
<sequence length="1015" mass="113517">MALRSNKRASIMSHMSHMNYVGHAPSSELLAEINLLKEDQVTGDHFLTPSQLEVVYCTSLTTGLTEAHAQDLLLKHGPNKLMELSGHSYWKIFQHNLFGWFQCVLWIGAFLNFFLYLFVQYIHTQHRKEEEAGKDHIYLGLVIVFTIIGTGFFGFYQEARNVTEMSGFEKMVPPNATVVRDGVKKVIPNCDVVIGDIVLMQGGDVVPADVRILSCVNFATDQSSLTGESKPVQHMPENTHHNPLESKNMAYFGSPILDGTARGVVVATGEMTQIGRIAGLVTGLEKEPTPIAKEIKHFIKIICAVAFCFGIMFFLMVYFVQGSWIKGFEYMLGIILANVPEGLIVTLTVCMTLSAKQLKRKNCLAKTLQAVETLGSTSCICSDKTGTLTENQMSVSHLFCNYTIYNKDDHSHVSDKSYSQLCLAASLNLKAEFAHNTLALPVEKRKVLGDASEAAILKYMEINRSASRTRRENLKVAEIPFSSAYKYQVTIHRMHDSDSFYLIMKGAPEIVLEHCALVATNDEPQMLTPIVKRELKSYFIKLANMGERVIGYADLHLSSTTYPPNYKFDTEQRNFPITNLMFVGALSMIDPPRENIEKSIDMCREAGIKVVMVTGDHPVTALAISRSCGIITMPTAYDYAFEQHIEYTDVPAHVKNQFSAAVITGDELRMMSPSELKAFQKRFEEVTYARTSPQQKLFIVETYQSLGYVVAVTGDGVNDSPALKKADIGVSMGINGTEVSKQASDMILLDDNFASIVLGVEEGRRIFDNLKKTIAYTLTSNTPEMLPFIIHACFGVPLPITIILVLVINVGTDLLPAMSLAYETSEMDIMSIPPRKPTDHLVNRVMIFMTYFQVGMIQFCAGMYAYFIVFAQEGFFPSSLLFVRANWDSPDHMYVMDTLGRPWQYRERKQIEQRAQTAYFVAVCLTQVSDVIICKTRRISLLKKGMQNHMLNVSIIIDVIAALAVTYLPVCHEVFGTQPLFWHDLLLVKLETGSNAHMSQAMRRRSPQLGAAVSI</sequence>
<evidence type="ECO:0000256" key="6">
    <source>
        <dbReference type="ARBA" id="ARBA00022553"/>
    </source>
</evidence>
<keyword evidence="5 20" id="KW-0633">Potassium transport</keyword>
<reference evidence="22 23" key="1">
    <citation type="journal article" date="2019" name="Commun. Biol.">
        <title>The bagworm genome reveals a unique fibroin gene that provides high tensile strength.</title>
        <authorList>
            <person name="Kono N."/>
            <person name="Nakamura H."/>
            <person name="Ohtoshi R."/>
            <person name="Tomita M."/>
            <person name="Numata K."/>
            <person name="Arakawa K."/>
        </authorList>
    </citation>
    <scope>NUCLEOTIDE SEQUENCE [LARGE SCALE GENOMIC DNA]</scope>
</reference>
<dbReference type="Pfam" id="PF13246">
    <property type="entry name" value="Cation_ATPase"/>
    <property type="match status" value="1"/>
</dbReference>
<dbReference type="SUPFAM" id="SSF81653">
    <property type="entry name" value="Calcium ATPase, transduction domain A"/>
    <property type="match status" value="1"/>
</dbReference>